<gene>
    <name evidence="1" type="ORF">MNBD_GAMMA16-1645</name>
</gene>
<name>A0A3B0ZGE3_9ZZZZ</name>
<protein>
    <submittedName>
        <fullName evidence="1">Uncharacterized protein</fullName>
    </submittedName>
</protein>
<reference evidence="1" key="1">
    <citation type="submission" date="2018-06" db="EMBL/GenBank/DDBJ databases">
        <authorList>
            <person name="Zhirakovskaya E."/>
        </authorList>
    </citation>
    <scope>NUCLEOTIDE SEQUENCE</scope>
</reference>
<evidence type="ECO:0000313" key="1">
    <source>
        <dbReference type="EMBL" id="VAW85359.1"/>
    </source>
</evidence>
<proteinExistence type="predicted"/>
<sequence length="134" mass="15520">MNYRQLKYYLRVSVFLGCLPVSVFASDSYSFNYVDDNPYQQTQKVKAHQLARFLLASYVDRVNPALRISKHGSINSSKNRRLRVAFQFDLAVQGTNYRFKYKEGSLGFSPRSVPNYMGQSVGAFYTFVGVRMKW</sequence>
<dbReference type="EMBL" id="UOFO01000070">
    <property type="protein sequence ID" value="VAW85359.1"/>
    <property type="molecule type" value="Genomic_DNA"/>
</dbReference>
<organism evidence="1">
    <name type="scientific">hydrothermal vent metagenome</name>
    <dbReference type="NCBI Taxonomy" id="652676"/>
    <lineage>
        <taxon>unclassified sequences</taxon>
        <taxon>metagenomes</taxon>
        <taxon>ecological metagenomes</taxon>
    </lineage>
</organism>
<accession>A0A3B0ZGE3</accession>
<dbReference type="AlphaFoldDB" id="A0A3B0ZGE3"/>